<evidence type="ECO:0000256" key="1">
    <source>
        <dbReference type="SAM" id="Phobius"/>
    </source>
</evidence>
<dbReference type="EMBL" id="CP041666">
    <property type="protein sequence ID" value="QDP41173.1"/>
    <property type="molecule type" value="Genomic_DNA"/>
</dbReference>
<protein>
    <recommendedName>
        <fullName evidence="4">Permease</fullName>
    </recommendedName>
</protein>
<dbReference type="KEGG" id="aqt:FN924_13840"/>
<keyword evidence="1" id="KW-0812">Transmembrane</keyword>
<sequence length="108" mass="12465">MSKTIYCDKCLKEIKVRDDLVTSTLLFEVIPYHEDCYTKDLKGIKTLFLDNQPLNGFSGNVLFFLAIIIAIGWIVIAEGSLKWLSLLAIVPIGYRLYSYYNFERYIPS</sequence>
<evidence type="ECO:0000313" key="2">
    <source>
        <dbReference type="EMBL" id="QDP41173.1"/>
    </source>
</evidence>
<keyword evidence="1" id="KW-1133">Transmembrane helix</keyword>
<organism evidence="2 3">
    <name type="scientific">Radiobacillus deserti</name>
    <dbReference type="NCBI Taxonomy" id="2594883"/>
    <lineage>
        <taxon>Bacteria</taxon>
        <taxon>Bacillati</taxon>
        <taxon>Bacillota</taxon>
        <taxon>Bacilli</taxon>
        <taxon>Bacillales</taxon>
        <taxon>Bacillaceae</taxon>
        <taxon>Radiobacillus</taxon>
    </lineage>
</organism>
<dbReference type="Proteomes" id="UP000315215">
    <property type="component" value="Chromosome"/>
</dbReference>
<proteinExistence type="predicted"/>
<evidence type="ECO:0008006" key="4">
    <source>
        <dbReference type="Google" id="ProtNLM"/>
    </source>
</evidence>
<evidence type="ECO:0000313" key="3">
    <source>
        <dbReference type="Proteomes" id="UP000315215"/>
    </source>
</evidence>
<name>A0A516KIE8_9BACI</name>
<feature type="transmembrane region" description="Helical" evidence="1">
    <location>
        <begin position="57"/>
        <end position="76"/>
    </location>
</feature>
<dbReference type="OrthoDB" id="2657646at2"/>
<keyword evidence="3" id="KW-1185">Reference proteome</keyword>
<reference evidence="2 3" key="1">
    <citation type="submission" date="2019-07" db="EMBL/GenBank/DDBJ databases">
        <authorList>
            <person name="Li J."/>
        </authorList>
    </citation>
    <scope>NUCLEOTIDE SEQUENCE [LARGE SCALE GENOMIC DNA]</scope>
    <source>
        <strain evidence="2 3">TKL69</strain>
    </source>
</reference>
<keyword evidence="1" id="KW-0472">Membrane</keyword>
<dbReference type="AlphaFoldDB" id="A0A516KIE8"/>
<dbReference type="RefSeq" id="WP_143895446.1">
    <property type="nucleotide sequence ID" value="NZ_CP041666.1"/>
</dbReference>
<accession>A0A516KIE8</accession>
<gene>
    <name evidence="2" type="ORF">FN924_13840</name>
</gene>